<evidence type="ECO:0000313" key="1">
    <source>
        <dbReference type="EMBL" id="BBM15581.1"/>
    </source>
</evidence>
<accession>A0AAI8RAV3</accession>
<proteinExistence type="predicted"/>
<sequence length="105" mass="11989">MRYNDEVVFVKKLTKDVYDTDSSLWISGEEERKNIQANVTDVGTTQSVEIFGDIQQGAKVIRLMPLEQVPIFDHIEFESKAYKLIKQKQPASRSTLIVKEVTLNG</sequence>
<gene>
    <name evidence="1" type="ORF">EM151A_2400</name>
</gene>
<evidence type="ECO:0000313" key="2">
    <source>
        <dbReference type="Proteomes" id="UP000509460"/>
    </source>
</evidence>
<dbReference type="EMBL" id="AP019810">
    <property type="protein sequence ID" value="BBM15581.1"/>
    <property type="molecule type" value="Genomic_DNA"/>
</dbReference>
<protein>
    <submittedName>
        <fullName evidence="1">Uncharacterized protein</fullName>
    </submittedName>
</protein>
<reference evidence="1 2" key="1">
    <citation type="submission" date="2019-07" db="EMBL/GenBank/DDBJ databases">
        <title>antibiotic susceptibility of plant-derived lactic acid bacteria.</title>
        <authorList>
            <person name="Sugiyama M."/>
            <person name="Noda M."/>
        </authorList>
    </citation>
    <scope>NUCLEOTIDE SEQUENCE [LARGE SCALE GENOMIC DNA]</scope>
    <source>
        <strain evidence="1 2">15-1A</strain>
    </source>
</reference>
<dbReference type="RefSeq" id="WP_178946703.1">
    <property type="nucleotide sequence ID" value="NZ_AP019810.1"/>
</dbReference>
<dbReference type="Proteomes" id="UP000509460">
    <property type="component" value="Chromosome"/>
</dbReference>
<organism evidence="1 2">
    <name type="scientific">Enterococcus mundtii</name>
    <dbReference type="NCBI Taxonomy" id="53346"/>
    <lineage>
        <taxon>Bacteria</taxon>
        <taxon>Bacillati</taxon>
        <taxon>Bacillota</taxon>
        <taxon>Bacilli</taxon>
        <taxon>Lactobacillales</taxon>
        <taxon>Enterococcaceae</taxon>
        <taxon>Enterococcus</taxon>
    </lineage>
</organism>
<name>A0AAI8RAV3_ENTMU</name>
<dbReference type="AlphaFoldDB" id="A0AAI8RAV3"/>